<dbReference type="PANTHER" id="PTHR47074">
    <property type="entry name" value="BNAC02G40300D PROTEIN"/>
    <property type="match status" value="1"/>
</dbReference>
<protein>
    <recommendedName>
        <fullName evidence="1">RNase H type-1 domain-containing protein</fullName>
    </recommendedName>
</protein>
<dbReference type="GO" id="GO:0003676">
    <property type="term" value="F:nucleic acid binding"/>
    <property type="evidence" value="ECO:0007669"/>
    <property type="project" value="InterPro"/>
</dbReference>
<dbReference type="PANTHER" id="PTHR47074:SF48">
    <property type="entry name" value="POLYNUCLEOTIDYL TRANSFERASE, RIBONUCLEASE H-LIKE SUPERFAMILY PROTEIN"/>
    <property type="match status" value="1"/>
</dbReference>
<dbReference type="InterPro" id="IPR044730">
    <property type="entry name" value="RNase_H-like_dom_plant"/>
</dbReference>
<dbReference type="AlphaFoldDB" id="A0A2N9FLE6"/>
<evidence type="ECO:0000259" key="1">
    <source>
        <dbReference type="Pfam" id="PF13456"/>
    </source>
</evidence>
<dbReference type="CDD" id="cd06222">
    <property type="entry name" value="RNase_H_like"/>
    <property type="match status" value="1"/>
</dbReference>
<dbReference type="EMBL" id="OIVN01000940">
    <property type="protein sequence ID" value="SPC87711.1"/>
    <property type="molecule type" value="Genomic_DNA"/>
</dbReference>
<accession>A0A2N9FLE6</accession>
<dbReference type="InterPro" id="IPR052929">
    <property type="entry name" value="RNase_H-like_EbsB-rel"/>
</dbReference>
<dbReference type="Pfam" id="PF13456">
    <property type="entry name" value="RVT_3"/>
    <property type="match status" value="1"/>
</dbReference>
<dbReference type="InterPro" id="IPR036397">
    <property type="entry name" value="RNaseH_sf"/>
</dbReference>
<gene>
    <name evidence="2" type="ORF">FSB_LOCUS15593</name>
</gene>
<dbReference type="InterPro" id="IPR002156">
    <property type="entry name" value="RNaseH_domain"/>
</dbReference>
<dbReference type="GO" id="GO:0004523">
    <property type="term" value="F:RNA-DNA hybrid ribonuclease activity"/>
    <property type="evidence" value="ECO:0007669"/>
    <property type="project" value="InterPro"/>
</dbReference>
<proteinExistence type="predicted"/>
<organism evidence="2">
    <name type="scientific">Fagus sylvatica</name>
    <name type="common">Beechnut</name>
    <dbReference type="NCBI Taxonomy" id="28930"/>
    <lineage>
        <taxon>Eukaryota</taxon>
        <taxon>Viridiplantae</taxon>
        <taxon>Streptophyta</taxon>
        <taxon>Embryophyta</taxon>
        <taxon>Tracheophyta</taxon>
        <taxon>Spermatophyta</taxon>
        <taxon>Magnoliopsida</taxon>
        <taxon>eudicotyledons</taxon>
        <taxon>Gunneridae</taxon>
        <taxon>Pentapetalae</taxon>
        <taxon>rosids</taxon>
        <taxon>fabids</taxon>
        <taxon>Fagales</taxon>
        <taxon>Fagaceae</taxon>
        <taxon>Fagus</taxon>
    </lineage>
</organism>
<reference evidence="2" key="1">
    <citation type="submission" date="2018-02" db="EMBL/GenBank/DDBJ databases">
        <authorList>
            <person name="Cohen D.B."/>
            <person name="Kent A.D."/>
        </authorList>
    </citation>
    <scope>NUCLEOTIDE SEQUENCE</scope>
</reference>
<dbReference type="Gene3D" id="3.30.420.10">
    <property type="entry name" value="Ribonuclease H-like superfamily/Ribonuclease H"/>
    <property type="match status" value="1"/>
</dbReference>
<evidence type="ECO:0000313" key="2">
    <source>
        <dbReference type="EMBL" id="SPC87711.1"/>
    </source>
</evidence>
<sequence length="196" mass="21873">MDEETKTLPSSSNPGQMKKVWEKVWSLKVPRKIQMFTWRALKDSLPTKLNLKRRHILIDLVCEMYETGIKVVVRDHAGTCIATLSQKIRFPQLVDTIEAMAAKRAVSFALNLGLRSVEFKGDSTTITEALNGNNYSQAIYGLLIDDARLQANNLLKHTGDSCPRVSSTSSTLYQSSSLDGGFTTELEPLLFSDLHP</sequence>
<name>A0A2N9FLE6_FAGSY</name>
<feature type="domain" description="RNase H type-1" evidence="1">
    <location>
        <begin position="65"/>
        <end position="149"/>
    </location>
</feature>